<dbReference type="AlphaFoldDB" id="A0A9Q3IWR5"/>
<reference evidence="1" key="1">
    <citation type="submission" date="2021-03" db="EMBL/GenBank/DDBJ databases">
        <title>Draft genome sequence of rust myrtle Austropuccinia psidii MF-1, a brazilian biotype.</title>
        <authorList>
            <person name="Quecine M.C."/>
            <person name="Pachon D.M.R."/>
            <person name="Bonatelli M.L."/>
            <person name="Correr F.H."/>
            <person name="Franceschini L.M."/>
            <person name="Leite T.F."/>
            <person name="Margarido G.R.A."/>
            <person name="Almeida C.A."/>
            <person name="Ferrarezi J.A."/>
            <person name="Labate C.A."/>
        </authorList>
    </citation>
    <scope>NUCLEOTIDE SEQUENCE</scope>
    <source>
        <strain evidence="1">MF-1</strain>
    </source>
</reference>
<organism evidence="1 2">
    <name type="scientific">Austropuccinia psidii MF-1</name>
    <dbReference type="NCBI Taxonomy" id="1389203"/>
    <lineage>
        <taxon>Eukaryota</taxon>
        <taxon>Fungi</taxon>
        <taxon>Dikarya</taxon>
        <taxon>Basidiomycota</taxon>
        <taxon>Pucciniomycotina</taxon>
        <taxon>Pucciniomycetes</taxon>
        <taxon>Pucciniales</taxon>
        <taxon>Sphaerophragmiaceae</taxon>
        <taxon>Austropuccinia</taxon>
    </lineage>
</organism>
<name>A0A9Q3IWR5_9BASI</name>
<comment type="caution">
    <text evidence="1">The sequence shown here is derived from an EMBL/GenBank/DDBJ whole genome shotgun (WGS) entry which is preliminary data.</text>
</comment>
<gene>
    <name evidence="1" type="ORF">O181_091408</name>
</gene>
<dbReference type="Proteomes" id="UP000765509">
    <property type="component" value="Unassembled WGS sequence"/>
</dbReference>
<proteinExistence type="predicted"/>
<sequence>MIQTLEDIIRIFCAYGLEFKDYDDFSHYWCTLIPDLELEYKTSIHLSNVKTAAILEKGWNPRPTYDTLEKDRDDIHPTASSFKMILDK</sequence>
<keyword evidence="2" id="KW-1185">Reference proteome</keyword>
<evidence type="ECO:0000313" key="2">
    <source>
        <dbReference type="Proteomes" id="UP000765509"/>
    </source>
</evidence>
<accession>A0A9Q3IWR5</accession>
<dbReference type="EMBL" id="AVOT02057624">
    <property type="protein sequence ID" value="MBW0551693.1"/>
    <property type="molecule type" value="Genomic_DNA"/>
</dbReference>
<protein>
    <submittedName>
        <fullName evidence="1">Uncharacterized protein</fullName>
    </submittedName>
</protein>
<evidence type="ECO:0000313" key="1">
    <source>
        <dbReference type="EMBL" id="MBW0551693.1"/>
    </source>
</evidence>